<dbReference type="Pfam" id="PF00989">
    <property type="entry name" value="PAS"/>
    <property type="match status" value="1"/>
</dbReference>
<dbReference type="SUPFAM" id="SSF55785">
    <property type="entry name" value="PYP-like sensor domain (PAS domain)"/>
    <property type="match status" value="1"/>
</dbReference>
<evidence type="ECO:0000259" key="1">
    <source>
        <dbReference type="PROSITE" id="PS50112"/>
    </source>
</evidence>
<dbReference type="Proteomes" id="UP001597387">
    <property type="component" value="Unassembled WGS sequence"/>
</dbReference>
<dbReference type="PROSITE" id="PS01228">
    <property type="entry name" value="COF_1"/>
    <property type="match status" value="1"/>
</dbReference>
<dbReference type="PROSITE" id="PS50112">
    <property type="entry name" value="PAS"/>
    <property type="match status" value="1"/>
</dbReference>
<name>A0ABW4ZQG4_9SPHI</name>
<keyword evidence="3" id="KW-1185">Reference proteome</keyword>
<evidence type="ECO:0000313" key="2">
    <source>
        <dbReference type="EMBL" id="MFD2163797.1"/>
    </source>
</evidence>
<dbReference type="Gene3D" id="3.30.450.20">
    <property type="entry name" value="PAS domain"/>
    <property type="match status" value="1"/>
</dbReference>
<protein>
    <submittedName>
        <fullName evidence="2">PAS domain-containing protein</fullName>
    </submittedName>
</protein>
<dbReference type="NCBIfam" id="TIGR00229">
    <property type="entry name" value="sensory_box"/>
    <property type="match status" value="1"/>
</dbReference>
<reference evidence="3" key="1">
    <citation type="journal article" date="2019" name="Int. J. Syst. Evol. Microbiol.">
        <title>The Global Catalogue of Microorganisms (GCM) 10K type strain sequencing project: providing services to taxonomists for standard genome sequencing and annotation.</title>
        <authorList>
            <consortium name="The Broad Institute Genomics Platform"/>
            <consortium name="The Broad Institute Genome Sequencing Center for Infectious Disease"/>
            <person name="Wu L."/>
            <person name="Ma J."/>
        </authorList>
    </citation>
    <scope>NUCLEOTIDE SEQUENCE [LARGE SCALE GENOMIC DNA]</scope>
    <source>
        <strain evidence="3">KCTC 42217</strain>
    </source>
</reference>
<dbReference type="InterPro" id="IPR013767">
    <property type="entry name" value="PAS_fold"/>
</dbReference>
<gene>
    <name evidence="2" type="ORF">ACFSJU_15420</name>
</gene>
<evidence type="ECO:0000313" key="3">
    <source>
        <dbReference type="Proteomes" id="UP001597387"/>
    </source>
</evidence>
<sequence length="130" mass="15046">MKKREVLEKLHQQMIAEIQDYAIILLDIDGTILTWNKGAEMIKGYKEEEILGQNFRLFYMPQDRQAGLPEQLIEQAKKEGRARHIGRRLKKGGSIFWGSILITALHDDNGEVIGFTKLTREIDENQTSNY</sequence>
<comment type="caution">
    <text evidence="2">The sequence shown here is derived from an EMBL/GenBank/DDBJ whole genome shotgun (WGS) entry which is preliminary data.</text>
</comment>
<feature type="domain" description="PAS" evidence="1">
    <location>
        <begin position="23"/>
        <end position="80"/>
    </location>
</feature>
<dbReference type="EMBL" id="JBHUHZ010000002">
    <property type="protein sequence ID" value="MFD2163797.1"/>
    <property type="molecule type" value="Genomic_DNA"/>
</dbReference>
<dbReference type="InterPro" id="IPR035965">
    <property type="entry name" value="PAS-like_dom_sf"/>
</dbReference>
<dbReference type="InterPro" id="IPR000014">
    <property type="entry name" value="PAS"/>
</dbReference>
<organism evidence="2 3">
    <name type="scientific">Paradesertivirga mongoliensis</name>
    <dbReference type="NCBI Taxonomy" id="2100740"/>
    <lineage>
        <taxon>Bacteria</taxon>
        <taxon>Pseudomonadati</taxon>
        <taxon>Bacteroidota</taxon>
        <taxon>Sphingobacteriia</taxon>
        <taxon>Sphingobacteriales</taxon>
        <taxon>Sphingobacteriaceae</taxon>
        <taxon>Paradesertivirga</taxon>
    </lineage>
</organism>
<proteinExistence type="predicted"/>
<dbReference type="CDD" id="cd00130">
    <property type="entry name" value="PAS"/>
    <property type="match status" value="1"/>
</dbReference>
<dbReference type="SMART" id="SM00091">
    <property type="entry name" value="PAS"/>
    <property type="match status" value="1"/>
</dbReference>
<dbReference type="RefSeq" id="WP_255900207.1">
    <property type="nucleotide sequence ID" value="NZ_JAFMZO010000002.1"/>
</dbReference>
<accession>A0ABW4ZQG4</accession>